<sequence length="316" mass="35975">MNTGKFKASIVLLCYNQERTIKDSLISAINQNYSYRYKIIVCDDGSKDNTVTIINNIAKNNKSIVVLSSDKNEGIAKNFNKAIPYIEGSYFITQAGDDISLPNRLAITEKYLLKDNNQAFFSSTIDIDSKSKILNTNHGSNINERNKKLGGLNLITCILNEGGILGASAGYKTSIIKYGPLSLSNFSEDKILTARAASLGSIYFFNNALVKYRRGSGVSIITSHTYYKSMAKLMYRRNRFYKSIISDCLLSKKLYLIKNIDKKIYKSRLSSWHAYQLLKNKLPFYKFLFYTLIYRNYNNITVRAIYQFLKGKIHAL</sequence>
<organism evidence="2">
    <name type="scientific">Proteus genomosp. 4</name>
    <dbReference type="NCBI Taxonomy" id="1311818"/>
    <lineage>
        <taxon>Bacteria</taxon>
        <taxon>Pseudomonadati</taxon>
        <taxon>Pseudomonadota</taxon>
        <taxon>Gammaproteobacteria</taxon>
        <taxon>Enterobacterales</taxon>
        <taxon>Morganellaceae</taxon>
        <taxon>Proteus</taxon>
    </lineage>
</organism>
<dbReference type="PANTHER" id="PTHR43685">
    <property type="entry name" value="GLYCOSYLTRANSFERASE"/>
    <property type="match status" value="1"/>
</dbReference>
<dbReference type="InterPro" id="IPR001173">
    <property type="entry name" value="Glyco_trans_2-like"/>
</dbReference>
<dbReference type="Pfam" id="PF00535">
    <property type="entry name" value="Glycos_transf_2"/>
    <property type="match status" value="1"/>
</dbReference>
<accession>A0A385JNM8</accession>
<dbReference type="Gene3D" id="3.90.550.10">
    <property type="entry name" value="Spore Coat Polysaccharide Biosynthesis Protein SpsA, Chain A"/>
    <property type="match status" value="1"/>
</dbReference>
<proteinExistence type="predicted"/>
<name>A0A385JNM8_9GAMM</name>
<dbReference type="InterPro" id="IPR029044">
    <property type="entry name" value="Nucleotide-diphossugar_trans"/>
</dbReference>
<dbReference type="SUPFAM" id="SSF53448">
    <property type="entry name" value="Nucleotide-diphospho-sugar transferases"/>
    <property type="match status" value="1"/>
</dbReference>
<dbReference type="PANTHER" id="PTHR43685:SF2">
    <property type="entry name" value="GLYCOSYLTRANSFERASE 2-LIKE DOMAIN-CONTAINING PROTEIN"/>
    <property type="match status" value="1"/>
</dbReference>
<protein>
    <submittedName>
        <fullName evidence="2">Gt1</fullName>
    </submittedName>
</protein>
<dbReference type="EMBL" id="KY710724">
    <property type="protein sequence ID" value="AXY99907.1"/>
    <property type="molecule type" value="Genomic_DNA"/>
</dbReference>
<reference evidence="2" key="1">
    <citation type="journal article" date="2017" name="PLoS ONE">
        <title>Genetic diversity of the O antigens of Proteus species and the development of a suspension array for molecular serotyping.</title>
        <authorList>
            <person name="Yu X."/>
            <person name="Torzewska A."/>
            <person name="Zhang X."/>
            <person name="Yin Z."/>
            <person name="Drzewiecka D."/>
            <person name="Cao H."/>
            <person name="Liu B."/>
            <person name="Knirel Y.A."/>
            <person name="Rozalski A."/>
            <person name="Wang L."/>
        </authorList>
    </citation>
    <scope>NUCLEOTIDE SEQUENCE</scope>
    <source>
        <strain evidence="2">G2652</strain>
    </source>
</reference>
<evidence type="ECO:0000313" key="2">
    <source>
        <dbReference type="EMBL" id="AXY99907.1"/>
    </source>
</evidence>
<feature type="domain" description="Glycosyltransferase 2-like" evidence="1">
    <location>
        <begin position="9"/>
        <end position="170"/>
    </location>
</feature>
<dbReference type="AlphaFoldDB" id="A0A385JNM8"/>
<dbReference type="InterPro" id="IPR050834">
    <property type="entry name" value="Glycosyltransf_2"/>
</dbReference>
<evidence type="ECO:0000259" key="1">
    <source>
        <dbReference type="Pfam" id="PF00535"/>
    </source>
</evidence>